<protein>
    <submittedName>
        <fullName evidence="2">Uncharacterized protein</fullName>
    </submittedName>
</protein>
<feature type="compositionally biased region" description="Gly residues" evidence="1">
    <location>
        <begin position="227"/>
        <end position="238"/>
    </location>
</feature>
<proteinExistence type="predicted"/>
<dbReference type="EMBL" id="CM000140">
    <property type="protein sequence ID" value="EEE59660.1"/>
    <property type="molecule type" value="Genomic_DNA"/>
</dbReference>
<reference evidence="2" key="2">
    <citation type="submission" date="2008-12" db="EMBL/GenBank/DDBJ databases">
        <title>Improved gene annotation of the rice (Oryza sativa) genomes.</title>
        <authorList>
            <person name="Wang J."/>
            <person name="Li R."/>
            <person name="Fan W."/>
            <person name="Huang Q."/>
            <person name="Zhang J."/>
            <person name="Zhou Y."/>
            <person name="Hu Y."/>
            <person name="Zi S."/>
            <person name="Li J."/>
            <person name="Ni P."/>
            <person name="Zheng H."/>
            <person name="Zhang Y."/>
            <person name="Zhao M."/>
            <person name="Hao Q."/>
            <person name="McDermott J."/>
            <person name="Samudrala R."/>
            <person name="Kristiansen K."/>
            <person name="Wong G.K.-S."/>
        </authorList>
    </citation>
    <scope>NUCLEOTIDE SEQUENCE</scope>
</reference>
<sequence>MDPSSLSLTMLTGGGGNGKVEMRWCWRMRMRHHGTWKKWIYQRLGWELLPFFLCNHCDTDRQALLRRIHRQQPWKHRIYLLWAAEWSLLAFENHLIRLQEDLVFALEEDLHAKQLITSSNFKRRGQVLGGGSGGGLEAAVLLPHDGANELADGVASLVASGSPNSGASSLDLAAGAPTAAVPLPLPSSRALAADPDAGSTPPSSSPHDDAEELIDGGLAGSRCRLAGSGGEGHNGGGSSPPPFFTSVGGEEQRWRRCDRTRQRTGLRLRQRVASGCGFALLEPKRDASSGSSASAKSVCGATVPTAMDARVRHGGLRPQARATLCTWPDKKSKVLSPALT</sequence>
<feature type="region of interest" description="Disordered" evidence="1">
    <location>
        <begin position="186"/>
        <end position="258"/>
    </location>
</feature>
<evidence type="ECO:0000313" key="2">
    <source>
        <dbReference type="EMBL" id="EEE59660.1"/>
    </source>
</evidence>
<accession>B9FA82</accession>
<organism evidence="2">
    <name type="scientific">Oryza sativa subsp. japonica</name>
    <name type="common">Rice</name>
    <dbReference type="NCBI Taxonomy" id="39947"/>
    <lineage>
        <taxon>Eukaryota</taxon>
        <taxon>Viridiplantae</taxon>
        <taxon>Streptophyta</taxon>
        <taxon>Embryophyta</taxon>
        <taxon>Tracheophyta</taxon>
        <taxon>Spermatophyta</taxon>
        <taxon>Magnoliopsida</taxon>
        <taxon>Liliopsida</taxon>
        <taxon>Poales</taxon>
        <taxon>Poaceae</taxon>
        <taxon>BOP clade</taxon>
        <taxon>Oryzoideae</taxon>
        <taxon>Oryzeae</taxon>
        <taxon>Oryzinae</taxon>
        <taxon>Oryza</taxon>
        <taxon>Oryza sativa</taxon>
    </lineage>
</organism>
<evidence type="ECO:0000256" key="1">
    <source>
        <dbReference type="SAM" id="MobiDB-lite"/>
    </source>
</evidence>
<gene>
    <name evidence="2" type="ORF">OsJ_12057</name>
</gene>
<reference evidence="2" key="1">
    <citation type="journal article" date="2005" name="PLoS Biol.">
        <title>The genomes of Oryza sativa: a history of duplications.</title>
        <authorList>
            <person name="Yu J."/>
            <person name="Wang J."/>
            <person name="Lin W."/>
            <person name="Li S."/>
            <person name="Li H."/>
            <person name="Zhou J."/>
            <person name="Ni P."/>
            <person name="Dong W."/>
            <person name="Hu S."/>
            <person name="Zeng C."/>
            <person name="Zhang J."/>
            <person name="Zhang Y."/>
            <person name="Li R."/>
            <person name="Xu Z."/>
            <person name="Li S."/>
            <person name="Li X."/>
            <person name="Zheng H."/>
            <person name="Cong L."/>
            <person name="Lin L."/>
            <person name="Yin J."/>
            <person name="Geng J."/>
            <person name="Li G."/>
            <person name="Shi J."/>
            <person name="Liu J."/>
            <person name="Lv H."/>
            <person name="Li J."/>
            <person name="Wang J."/>
            <person name="Deng Y."/>
            <person name="Ran L."/>
            <person name="Shi X."/>
            <person name="Wang X."/>
            <person name="Wu Q."/>
            <person name="Li C."/>
            <person name="Ren X."/>
            <person name="Wang J."/>
            <person name="Wang X."/>
            <person name="Li D."/>
            <person name="Liu D."/>
            <person name="Zhang X."/>
            <person name="Ji Z."/>
            <person name="Zhao W."/>
            <person name="Sun Y."/>
            <person name="Zhang Z."/>
            <person name="Bao J."/>
            <person name="Han Y."/>
            <person name="Dong L."/>
            <person name="Ji J."/>
            <person name="Chen P."/>
            <person name="Wu S."/>
            <person name="Liu J."/>
            <person name="Xiao Y."/>
            <person name="Bu D."/>
            <person name="Tan J."/>
            <person name="Yang L."/>
            <person name="Ye C."/>
            <person name="Zhang J."/>
            <person name="Xu J."/>
            <person name="Zhou Y."/>
            <person name="Yu Y."/>
            <person name="Zhang B."/>
            <person name="Zhuang S."/>
            <person name="Wei H."/>
            <person name="Liu B."/>
            <person name="Lei M."/>
            <person name="Yu H."/>
            <person name="Li Y."/>
            <person name="Xu H."/>
            <person name="Wei S."/>
            <person name="He X."/>
            <person name="Fang L."/>
            <person name="Zhang Z."/>
            <person name="Zhang Y."/>
            <person name="Huang X."/>
            <person name="Su Z."/>
            <person name="Tong W."/>
            <person name="Li J."/>
            <person name="Tong Z."/>
            <person name="Li S."/>
            <person name="Ye J."/>
            <person name="Wang L."/>
            <person name="Fang L."/>
            <person name="Lei T."/>
            <person name="Chen C."/>
            <person name="Chen H."/>
            <person name="Xu Z."/>
            <person name="Li H."/>
            <person name="Huang H."/>
            <person name="Zhang F."/>
            <person name="Xu H."/>
            <person name="Li N."/>
            <person name="Zhao C."/>
            <person name="Li S."/>
            <person name="Dong L."/>
            <person name="Huang Y."/>
            <person name="Li L."/>
            <person name="Xi Y."/>
            <person name="Qi Q."/>
            <person name="Li W."/>
            <person name="Zhang B."/>
            <person name="Hu W."/>
            <person name="Zhang Y."/>
            <person name="Tian X."/>
            <person name="Jiao Y."/>
            <person name="Liang X."/>
            <person name="Jin J."/>
            <person name="Gao L."/>
            <person name="Zheng W."/>
            <person name="Hao B."/>
            <person name="Liu S."/>
            <person name="Wang W."/>
            <person name="Yuan L."/>
            <person name="Cao M."/>
            <person name="McDermott J."/>
            <person name="Samudrala R."/>
            <person name="Wang J."/>
            <person name="Wong G.K."/>
            <person name="Yang H."/>
        </authorList>
    </citation>
    <scope>NUCLEOTIDE SEQUENCE [LARGE SCALE GENOMIC DNA]</scope>
</reference>
<dbReference type="Proteomes" id="UP000007752">
    <property type="component" value="Chromosome 3"/>
</dbReference>
<name>B9FA82_ORYSJ</name>
<dbReference type="AlphaFoldDB" id="B9FA82"/>